<feature type="transmembrane region" description="Helical" evidence="10">
    <location>
        <begin position="33"/>
        <end position="56"/>
    </location>
</feature>
<dbReference type="Proteomes" id="UP000234639">
    <property type="component" value="Unassembled WGS sequence"/>
</dbReference>
<evidence type="ECO:0000256" key="6">
    <source>
        <dbReference type="ARBA" id="ARBA00023004"/>
    </source>
</evidence>
<dbReference type="NCBIfam" id="NF010072">
    <property type="entry name" value="PRK13553.1"/>
    <property type="match status" value="1"/>
</dbReference>
<dbReference type="PIRSF" id="PIRSF000177">
    <property type="entry name" value="Fumar_rd_cyt_b"/>
    <property type="match status" value="1"/>
</dbReference>
<evidence type="ECO:0000256" key="5">
    <source>
        <dbReference type="ARBA" id="ARBA00022989"/>
    </source>
</evidence>
<feature type="transmembrane region" description="Helical" evidence="10">
    <location>
        <begin position="68"/>
        <end position="89"/>
    </location>
</feature>
<dbReference type="AlphaFoldDB" id="A0A2I1NBL2"/>
<evidence type="ECO:0000256" key="10">
    <source>
        <dbReference type="SAM" id="Phobius"/>
    </source>
</evidence>
<protein>
    <recommendedName>
        <fullName evidence="8">Fumarate reductase cytochrome b subunit</fullName>
    </recommendedName>
</protein>
<evidence type="ECO:0000256" key="8">
    <source>
        <dbReference type="PIRNR" id="PIRNR000177"/>
    </source>
</evidence>
<evidence type="ECO:0000256" key="9">
    <source>
        <dbReference type="PIRSR" id="PIRSR000177-1"/>
    </source>
</evidence>
<comment type="function">
    <text evidence="8">The fumarate reductase enzyme complex is required for fumarate respiration. This subunit anchors the complex in the membrane and binds a diheme cytochrome b.</text>
</comment>
<comment type="caution">
    <text evidence="11">The sequence shown here is derived from an EMBL/GenBank/DDBJ whole genome shotgun (WGS) entry which is preliminary data.</text>
</comment>
<reference evidence="11 12" key="1">
    <citation type="submission" date="2017-12" db="EMBL/GenBank/DDBJ databases">
        <title>Phylogenetic diversity of female urinary microbiome.</title>
        <authorList>
            <person name="Thomas-White K."/>
            <person name="Wolfe A.J."/>
        </authorList>
    </citation>
    <scope>NUCLEOTIDE SEQUENCE [LARGE SCALE GENOMIC DNA]</scope>
    <source>
        <strain evidence="11 12">UMB0112</strain>
    </source>
</reference>
<evidence type="ECO:0000256" key="4">
    <source>
        <dbReference type="ARBA" id="ARBA00022723"/>
    </source>
</evidence>
<dbReference type="GO" id="GO:0006099">
    <property type="term" value="P:tricarboxylic acid cycle"/>
    <property type="evidence" value="ECO:0007669"/>
    <property type="project" value="UniProtKB-UniRule"/>
</dbReference>
<sequence length="227" mass="26009">MVNKIEGFLGKSVDGKKSRIPALQDKLQSITGLILAAFMICHMLFTGSIIIGKGVFEGIVSFAEPFGIWQITNLIAFFIFCVFVLHAFLAMRKFPQNYAAFRAFRAHKIRFNHCDTTLWWFQFITGFLLFFFASAHLITIIFGEQITAEVSAFRFGQLHLFYFALLLFTVVHAGIGVYRLYVKWVSIDGAKKEEMIAHRQKVKKIIFIVWGCLFVLSVIADFVWIAQ</sequence>
<keyword evidence="4 8" id="KW-0479">Metal-binding</keyword>
<keyword evidence="8" id="KW-0816">Tricarboxylic acid cycle</keyword>
<keyword evidence="6 8" id="KW-0408">Iron</keyword>
<dbReference type="GO" id="GO:0005886">
    <property type="term" value="C:plasma membrane"/>
    <property type="evidence" value="ECO:0007669"/>
    <property type="project" value="UniProtKB-SubCell"/>
</dbReference>
<feature type="transmembrane region" description="Helical" evidence="10">
    <location>
        <begin position="161"/>
        <end position="182"/>
    </location>
</feature>
<accession>A0A2I1NBL2</accession>
<keyword evidence="8" id="KW-0813">Transport</keyword>
<feature type="binding site" description="axial binding residue" evidence="9">
    <location>
        <position position="136"/>
    </location>
    <ligand>
        <name>heme b</name>
        <dbReference type="ChEBI" id="CHEBI:60344"/>
        <label>bD</label>
    </ligand>
    <ligandPart>
        <name>Fe</name>
        <dbReference type="ChEBI" id="CHEBI:18248"/>
    </ligandPart>
</feature>
<keyword evidence="5 10" id="KW-1133">Transmembrane helix</keyword>
<dbReference type="Gene3D" id="1.20.1300.10">
    <property type="entry name" value="Fumarate reductase/succinate dehydrogenase, transmembrane subunit"/>
    <property type="match status" value="1"/>
</dbReference>
<feature type="transmembrane region" description="Helical" evidence="10">
    <location>
        <begin position="205"/>
        <end position="226"/>
    </location>
</feature>
<name>A0A2I1NBL2_9BACT</name>
<feature type="transmembrane region" description="Helical" evidence="10">
    <location>
        <begin position="118"/>
        <end position="141"/>
    </location>
</feature>
<dbReference type="InterPro" id="IPR004224">
    <property type="entry name" value="Fum_red_B_TM"/>
</dbReference>
<organism evidence="11 12">
    <name type="scientific">Campylobacter ureolyticus</name>
    <dbReference type="NCBI Taxonomy" id="827"/>
    <lineage>
        <taxon>Bacteria</taxon>
        <taxon>Pseudomonadati</taxon>
        <taxon>Campylobacterota</taxon>
        <taxon>Epsilonproteobacteria</taxon>
        <taxon>Campylobacterales</taxon>
        <taxon>Campylobacteraceae</taxon>
        <taxon>Campylobacter</taxon>
    </lineage>
</organism>
<evidence type="ECO:0000256" key="3">
    <source>
        <dbReference type="ARBA" id="ARBA00022692"/>
    </source>
</evidence>
<dbReference type="RefSeq" id="WP_016647196.1">
    <property type="nucleotide sequence ID" value="NZ_CACRSK010000001.1"/>
</dbReference>
<keyword evidence="3 10" id="KW-0812">Transmembrane</keyword>
<keyword evidence="8" id="KW-1003">Cell membrane</keyword>
<keyword evidence="8" id="KW-0249">Electron transport</keyword>
<keyword evidence="7 8" id="KW-0472">Membrane</keyword>
<dbReference type="InterPro" id="IPR034804">
    <property type="entry name" value="SQR/QFR_C/D"/>
</dbReference>
<dbReference type="GO" id="GO:0046872">
    <property type="term" value="F:metal ion binding"/>
    <property type="evidence" value="ECO:0007669"/>
    <property type="project" value="UniProtKB-UniRule"/>
</dbReference>
<evidence type="ECO:0000256" key="1">
    <source>
        <dbReference type="ARBA" id="ARBA00004370"/>
    </source>
</evidence>
<feature type="binding site" description="axial binding residue" evidence="9">
    <location>
        <position position="42"/>
    </location>
    <ligand>
        <name>heme b</name>
        <dbReference type="ChEBI" id="CHEBI:60344"/>
        <label>bD</label>
    </ligand>
    <ligandPart>
        <name>Fe</name>
        <dbReference type="ChEBI" id="CHEBI:18248"/>
    </ligandPart>
</feature>
<comment type="subcellular location">
    <subcellularLocation>
        <location evidence="8">Cell inner membrane</location>
    </subcellularLocation>
    <subcellularLocation>
        <location evidence="1">Membrane</location>
    </subcellularLocation>
</comment>
<gene>
    <name evidence="11" type="ORF">CYJ41_02320</name>
</gene>
<evidence type="ECO:0000313" key="12">
    <source>
        <dbReference type="Proteomes" id="UP000234639"/>
    </source>
</evidence>
<evidence type="ECO:0000256" key="7">
    <source>
        <dbReference type="ARBA" id="ARBA00023136"/>
    </source>
</evidence>
<dbReference type="SUPFAM" id="SSF81343">
    <property type="entry name" value="Fumarate reductase respiratory complex transmembrane subunits"/>
    <property type="match status" value="1"/>
</dbReference>
<dbReference type="InterPro" id="IPR000701">
    <property type="entry name" value="SuccDH_FuR_B_TM-su"/>
</dbReference>
<dbReference type="EMBL" id="PKHU01000002">
    <property type="protein sequence ID" value="PKZ29746.1"/>
    <property type="molecule type" value="Genomic_DNA"/>
</dbReference>
<keyword evidence="2 8" id="KW-0349">Heme</keyword>
<feature type="binding site" description="axial binding residue" evidence="9">
    <location>
        <position position="86"/>
    </location>
    <ligand>
        <name>heme b</name>
        <dbReference type="ChEBI" id="CHEBI:60344"/>
        <label>bD</label>
    </ligand>
    <ligandPart>
        <name>Fe</name>
        <dbReference type="ChEBI" id="CHEBI:18248"/>
    </ligandPart>
</feature>
<proteinExistence type="predicted"/>
<evidence type="ECO:0000313" key="11">
    <source>
        <dbReference type="EMBL" id="PKZ29746.1"/>
    </source>
</evidence>
<feature type="binding site" description="axial binding residue" evidence="9">
    <location>
        <position position="172"/>
    </location>
    <ligand>
        <name>heme b</name>
        <dbReference type="ChEBI" id="CHEBI:60344"/>
        <label>bD</label>
    </ligand>
    <ligandPart>
        <name>Fe</name>
        <dbReference type="ChEBI" id="CHEBI:18248"/>
    </ligandPart>
</feature>
<evidence type="ECO:0000256" key="2">
    <source>
        <dbReference type="ARBA" id="ARBA00022617"/>
    </source>
</evidence>
<dbReference type="Pfam" id="PF01127">
    <property type="entry name" value="Sdh_cyt"/>
    <property type="match status" value="1"/>
</dbReference>